<sequence length="1022" mass="105737">MVGRREDQPARSYSKLAGQQEQADEAPSGGPAGSMQASAGRQAAPDASNAPASTQPKRAAVPAGPFAQLLGPLQPVLRASPGAVMAAALLLHGAIAARDPTGPGSGHLLAWPLTASFLRVLLTPASIQRLGTAARAYAAVAVAVAGALQRRQQQAQQQQALQQHALQQQAQQQQQQALQQQAQQQQQGPAPMQVEHHAALPYSRPPQHQQPQQPQQQAHAAAQGLVGAAKRKSSKPRSTQEALGAAGGSARHAAPGSGAADGAKGGRRRRKQPERLQVALDAGPSYQPAPGRAPRRTGSGHRRSPSLADILFPPEPLPRWGRQRHRLDTRLSPQPTLASLGADASLDLEGGGGLSALGSLAARASDRDGERQALAAARQAGGPLVAENDRLRRELQSMQQQRAGLESRAQLAVERRHLTAQRQAFERERQDFRRIVESLAQTVLPPGVQQAQPVFSGPPGGLPPFPGQLLSAPAPVPAAPQRPAAGSSVAAAAQQLMDVLQRQQAQQQAQQQQFQPAAQPQQQAGAGGKLQELASQLLTTLMQPQRVPQQQQQPVAGLPQLQPQPGQPPQPPQLPSLNGNVLRMLQDMLTSGRLGPEQLQQAAGLLARLKQEAQGGGPQLVLLAAPPQQPQRQQQPAAAAPPALQPAGSGGATLLQYLNTAANQLGRPPLQQQQPALPTVPTVPAPVQPLVSGATLPPALEAQLALLPVQLREQMTKSLRKLCTDIQRGQTNVQQLVSTLALPPEAQQRVATMLQQMVQPPGPSNGGAQAAAAGQQAGTAGALFGPAAGQAPGLQQQHAALGQLGSSGATPQVSPSAAAGLSAFAAASQRPLSASPVLQKVTADDVAPVHKQLPPIRTSSMTLADAARRAAAQHQHLAAAAAAAAQQGRPAAQPAVQAQQAQQPPVQQPQPVAQAVQPQPRQQPAQQQARVVQQVTAPQPTQQAAPAQPAQEVQAEKAQPDQLAGGKRKAPDGDAAAASETLPNGGGVQHQEGPEEPAAKLPRTEAASGAAGAGDGRPGPAS</sequence>
<feature type="region of interest" description="Disordered" evidence="2">
    <location>
        <begin position="507"/>
        <end position="529"/>
    </location>
</feature>
<organism evidence="3 4">
    <name type="scientific">Chlorella ohadii</name>
    <dbReference type="NCBI Taxonomy" id="2649997"/>
    <lineage>
        <taxon>Eukaryota</taxon>
        <taxon>Viridiplantae</taxon>
        <taxon>Chlorophyta</taxon>
        <taxon>core chlorophytes</taxon>
        <taxon>Trebouxiophyceae</taxon>
        <taxon>Chlorellales</taxon>
        <taxon>Chlorellaceae</taxon>
        <taxon>Chlorella clade</taxon>
        <taxon>Chlorella</taxon>
    </lineage>
</organism>
<evidence type="ECO:0000256" key="1">
    <source>
        <dbReference type="SAM" id="Coils"/>
    </source>
</evidence>
<feature type="region of interest" description="Disordered" evidence="2">
    <location>
        <begin position="881"/>
        <end position="1022"/>
    </location>
</feature>
<evidence type="ECO:0000313" key="3">
    <source>
        <dbReference type="EMBL" id="KAI7843219.1"/>
    </source>
</evidence>
<dbReference type="EMBL" id="JADXDR010000042">
    <property type="protein sequence ID" value="KAI7843219.1"/>
    <property type="molecule type" value="Genomic_DNA"/>
</dbReference>
<accession>A0AAD5DVJ7</accession>
<keyword evidence="1" id="KW-0175">Coiled coil</keyword>
<feature type="compositionally biased region" description="Basic residues" evidence="2">
    <location>
        <begin position="293"/>
        <end position="304"/>
    </location>
</feature>
<feature type="compositionally biased region" description="Low complexity" evidence="2">
    <location>
        <begin position="205"/>
        <end position="223"/>
    </location>
</feature>
<proteinExistence type="predicted"/>
<feature type="region of interest" description="Disordered" evidence="2">
    <location>
        <begin position="545"/>
        <end position="578"/>
    </location>
</feature>
<feature type="region of interest" description="Disordered" evidence="2">
    <location>
        <begin position="1"/>
        <end position="60"/>
    </location>
</feature>
<evidence type="ECO:0000313" key="4">
    <source>
        <dbReference type="Proteomes" id="UP001205105"/>
    </source>
</evidence>
<dbReference type="Proteomes" id="UP001205105">
    <property type="component" value="Unassembled WGS sequence"/>
</dbReference>
<feature type="compositionally biased region" description="Gly residues" evidence="2">
    <location>
        <begin position="1011"/>
        <end position="1022"/>
    </location>
</feature>
<feature type="compositionally biased region" description="Low complexity" evidence="2">
    <location>
        <begin position="545"/>
        <end position="564"/>
    </location>
</feature>
<reference evidence="3" key="1">
    <citation type="submission" date="2020-11" db="EMBL/GenBank/DDBJ databases">
        <title>Chlorella ohadii genome sequencing and assembly.</title>
        <authorList>
            <person name="Murik O."/>
            <person name="Treves H."/>
            <person name="Kedem I."/>
            <person name="Shotland Y."/>
            <person name="Kaplan A."/>
        </authorList>
    </citation>
    <scope>NUCLEOTIDE SEQUENCE</scope>
    <source>
        <strain evidence="3">1</strain>
    </source>
</reference>
<dbReference type="AlphaFoldDB" id="A0AAD5DVJ7"/>
<feature type="region of interest" description="Disordered" evidence="2">
    <location>
        <begin position="627"/>
        <end position="647"/>
    </location>
</feature>
<name>A0AAD5DVJ7_9CHLO</name>
<feature type="compositionally biased region" description="Low complexity" evidence="2">
    <location>
        <begin position="481"/>
        <end position="490"/>
    </location>
</feature>
<feature type="region of interest" description="Disordered" evidence="2">
    <location>
        <begin position="449"/>
        <end position="490"/>
    </location>
</feature>
<feature type="compositionally biased region" description="Low complexity" evidence="2">
    <location>
        <begin position="881"/>
        <end position="953"/>
    </location>
</feature>
<feature type="region of interest" description="Disordered" evidence="2">
    <location>
        <begin position="202"/>
        <end position="321"/>
    </location>
</feature>
<feature type="compositionally biased region" description="Low complexity" evidence="2">
    <location>
        <begin position="253"/>
        <end position="262"/>
    </location>
</feature>
<gene>
    <name evidence="3" type="ORF">COHA_003199</name>
</gene>
<comment type="caution">
    <text evidence="3">The sequence shown here is derived from an EMBL/GenBank/DDBJ whole genome shotgun (WGS) entry which is preliminary data.</text>
</comment>
<feature type="coiled-coil region" evidence="1">
    <location>
        <begin position="388"/>
        <end position="428"/>
    </location>
</feature>
<evidence type="ECO:0000256" key="2">
    <source>
        <dbReference type="SAM" id="MobiDB-lite"/>
    </source>
</evidence>
<protein>
    <submittedName>
        <fullName evidence="3">Uncharacterized protein</fullName>
    </submittedName>
</protein>
<feature type="compositionally biased region" description="Pro residues" evidence="2">
    <location>
        <begin position="565"/>
        <end position="574"/>
    </location>
</feature>
<keyword evidence="4" id="KW-1185">Reference proteome</keyword>